<evidence type="ECO:0000313" key="2">
    <source>
        <dbReference type="Proteomes" id="UP001634394"/>
    </source>
</evidence>
<proteinExistence type="predicted"/>
<accession>A0ABD3VZM4</accession>
<sequence length="100" mass="11577">MSLYHVPTRLPCLYTLPLPDWHNGSTPCHYQTGMMSLYHVPTRLPSLYTLSLPDWHDVYTLPLPDWNDVYSLPLPDWHDVSIPCSYQTAMSLYLATNRLA</sequence>
<keyword evidence="2" id="KW-1185">Reference proteome</keyword>
<protein>
    <submittedName>
        <fullName evidence="1">Uncharacterized protein</fullName>
    </submittedName>
</protein>
<gene>
    <name evidence="1" type="ORF">ACJMK2_044312</name>
</gene>
<dbReference type="Proteomes" id="UP001634394">
    <property type="component" value="Unassembled WGS sequence"/>
</dbReference>
<name>A0ABD3VZM4_SINWO</name>
<comment type="caution">
    <text evidence="1">The sequence shown here is derived from an EMBL/GenBank/DDBJ whole genome shotgun (WGS) entry which is preliminary data.</text>
</comment>
<organism evidence="1 2">
    <name type="scientific">Sinanodonta woodiana</name>
    <name type="common">Chinese pond mussel</name>
    <name type="synonym">Anodonta woodiana</name>
    <dbReference type="NCBI Taxonomy" id="1069815"/>
    <lineage>
        <taxon>Eukaryota</taxon>
        <taxon>Metazoa</taxon>
        <taxon>Spiralia</taxon>
        <taxon>Lophotrochozoa</taxon>
        <taxon>Mollusca</taxon>
        <taxon>Bivalvia</taxon>
        <taxon>Autobranchia</taxon>
        <taxon>Heteroconchia</taxon>
        <taxon>Palaeoheterodonta</taxon>
        <taxon>Unionida</taxon>
        <taxon>Unionoidea</taxon>
        <taxon>Unionidae</taxon>
        <taxon>Unioninae</taxon>
        <taxon>Sinanodonta</taxon>
    </lineage>
</organism>
<dbReference type="EMBL" id="JBJQND010000009">
    <property type="protein sequence ID" value="KAL3867079.1"/>
    <property type="molecule type" value="Genomic_DNA"/>
</dbReference>
<reference evidence="1 2" key="1">
    <citation type="submission" date="2024-11" db="EMBL/GenBank/DDBJ databases">
        <title>Chromosome-level genome assembly of the freshwater bivalve Anodonta woodiana.</title>
        <authorList>
            <person name="Chen X."/>
        </authorList>
    </citation>
    <scope>NUCLEOTIDE SEQUENCE [LARGE SCALE GENOMIC DNA]</scope>
    <source>
        <strain evidence="1">MN2024</strain>
        <tissue evidence="1">Gills</tissue>
    </source>
</reference>
<dbReference type="AlphaFoldDB" id="A0ABD3VZM4"/>
<evidence type="ECO:0000313" key="1">
    <source>
        <dbReference type="EMBL" id="KAL3867079.1"/>
    </source>
</evidence>